<name>A0A1Q2MEH5_9BACT</name>
<protein>
    <recommendedName>
        <fullName evidence="4">LamG-like jellyroll fold domain-containing protein</fullName>
    </recommendedName>
</protein>
<feature type="chain" id="PRO_5012230610" description="LamG-like jellyroll fold domain-containing protein" evidence="1">
    <location>
        <begin position="27"/>
        <end position="754"/>
    </location>
</feature>
<gene>
    <name evidence="2" type="ORF">SMSP2_01418</name>
</gene>
<dbReference type="SUPFAM" id="SSF49899">
    <property type="entry name" value="Concanavalin A-like lectins/glucanases"/>
    <property type="match status" value="1"/>
</dbReference>
<evidence type="ECO:0000313" key="2">
    <source>
        <dbReference type="EMBL" id="AQQ71054.1"/>
    </source>
</evidence>
<dbReference type="SUPFAM" id="SSF50939">
    <property type="entry name" value="Sialidases"/>
    <property type="match status" value="1"/>
</dbReference>
<dbReference type="Proteomes" id="UP000188181">
    <property type="component" value="Chromosome"/>
</dbReference>
<dbReference type="Pfam" id="PF15892">
    <property type="entry name" value="BNR_4"/>
    <property type="match status" value="1"/>
</dbReference>
<feature type="signal peptide" evidence="1">
    <location>
        <begin position="1"/>
        <end position="26"/>
    </location>
</feature>
<dbReference type="InterPro" id="IPR036278">
    <property type="entry name" value="Sialidase_sf"/>
</dbReference>
<dbReference type="RefSeq" id="WP_146683271.1">
    <property type="nucleotide sequence ID" value="NZ_CP019646.1"/>
</dbReference>
<dbReference type="KEGG" id="pbas:SMSP2_01418"/>
<evidence type="ECO:0008006" key="4">
    <source>
        <dbReference type="Google" id="ProtNLM"/>
    </source>
</evidence>
<dbReference type="EMBL" id="CP019646">
    <property type="protein sequence ID" value="AQQ71054.1"/>
    <property type="molecule type" value="Genomic_DNA"/>
</dbReference>
<dbReference type="InterPro" id="IPR013320">
    <property type="entry name" value="ConA-like_dom_sf"/>
</dbReference>
<sequence length="754" mass="82556" precursor="true">MKIKNKTAIVKALTLTVCLCNLFAVSAEVSPWEHEDQEIDSNAPLIVPGVTPITYFGTFERERETYGYNPRFLPNTVTFDNDNRPYMIVGLHGGAGENFCPYPQRAWVEDAYIQTLESEGGWVAYSISQIIKSVLPSWSGKLYSGVFLPDERIVFDSDGDAYFAVNPDTLSGTFLFHSSDGMQTWDHYKIGYGSVRLEFSEASNDRSGPPVIVTDNGDGIGITAPVKNPDGSLTVPPITWIISDPDYILSPSHSGLGNSTITLGDKVHIVATYTGVSQVAGGTDQYYFRYDKKTGAATGPKLLGTTLSCCEDGDGHNGPAITADSSGGLHVVLGSHQRPFKYTFSLDGGLSWSEPEPFNNNETVHETYVGLVADSSDTLHLVSRMVDSQDRYCLHYMRKKANESSWKDLGKLVVPHHRGYSVYYHKLTIDRQDRLYLAYFYYAHNLSETEKEQYRTKWPDEPDPDEVIYAHDPVVITSDDGGDSWSIAATRSFSQLEQGDIEEVKLAAYYSFDDAQNLHTDDSSNGSDLQLNQGSPASAAAGRVNGGVYFDGVDDLYDIKLSDTEPAIYPDGEFSVSTWVKPDAAVSDMALSRPASSTGGFSIVSSGSPASWRVTLYRDFNQLDSGAVLTAEKWTHIAYTFSPDGPAADGIYTGRGSIYIDGVLANTAVMRYQQGGYRFGLGGRADNSAFYTGAVDEFAVFATALTGSEVYSLASGETAPDRLWRIPLYGDINDDGAVDHHDLAILASTWLNYK</sequence>
<proteinExistence type="predicted"/>
<dbReference type="OrthoDB" id="223410at2"/>
<dbReference type="AlphaFoldDB" id="A0A1Q2MEH5"/>
<evidence type="ECO:0000313" key="3">
    <source>
        <dbReference type="Proteomes" id="UP000188181"/>
    </source>
</evidence>
<dbReference type="Gene3D" id="2.60.120.200">
    <property type="match status" value="1"/>
</dbReference>
<dbReference type="STRING" id="1851148.SMSP2_01418"/>
<dbReference type="Pfam" id="PF13385">
    <property type="entry name" value="Laminin_G_3"/>
    <property type="match status" value="1"/>
</dbReference>
<keyword evidence="3" id="KW-1185">Reference proteome</keyword>
<accession>A0A1Q2MEH5</accession>
<reference evidence="3" key="1">
    <citation type="submission" date="2017-02" db="EMBL/GenBank/DDBJ databases">
        <title>Comparative genomics and description of representatives of a novel lineage of planctomycetes thriving in anoxic sediments.</title>
        <authorList>
            <person name="Spring S."/>
            <person name="Bunk B."/>
            <person name="Sproer C."/>
        </authorList>
    </citation>
    <scope>NUCLEOTIDE SEQUENCE [LARGE SCALE GENOMIC DNA]</scope>
    <source>
        <strain evidence="3">SM-Chi-D1</strain>
    </source>
</reference>
<evidence type="ECO:0000256" key="1">
    <source>
        <dbReference type="SAM" id="SignalP"/>
    </source>
</evidence>
<keyword evidence="1" id="KW-0732">Signal</keyword>
<organism evidence="2 3">
    <name type="scientific">Limihaloglobus sulfuriphilus</name>
    <dbReference type="NCBI Taxonomy" id="1851148"/>
    <lineage>
        <taxon>Bacteria</taxon>
        <taxon>Pseudomonadati</taxon>
        <taxon>Planctomycetota</taxon>
        <taxon>Phycisphaerae</taxon>
        <taxon>Sedimentisphaerales</taxon>
        <taxon>Sedimentisphaeraceae</taxon>
        <taxon>Limihaloglobus</taxon>
    </lineage>
</organism>